<dbReference type="Pfam" id="PF02311">
    <property type="entry name" value="AraC_binding"/>
    <property type="match status" value="1"/>
</dbReference>
<accession>A0A9X1Y180</accession>
<keyword evidence="3" id="KW-0804">Transcription</keyword>
<dbReference type="AlphaFoldDB" id="A0A9X1Y180"/>
<dbReference type="RefSeq" id="WP_248549820.1">
    <property type="nucleotide sequence ID" value="NZ_JALPRK010000001.1"/>
</dbReference>
<protein>
    <submittedName>
        <fullName evidence="5">AraC family transcriptional regulator</fullName>
    </submittedName>
</protein>
<keyword evidence="6" id="KW-1185">Reference proteome</keyword>
<dbReference type="PROSITE" id="PS01124">
    <property type="entry name" value="HTH_ARAC_FAMILY_2"/>
    <property type="match status" value="1"/>
</dbReference>
<dbReference type="Proteomes" id="UP001139534">
    <property type="component" value="Unassembled WGS sequence"/>
</dbReference>
<dbReference type="InterPro" id="IPR009057">
    <property type="entry name" value="Homeodomain-like_sf"/>
</dbReference>
<dbReference type="InterPro" id="IPR020449">
    <property type="entry name" value="Tscrpt_reg_AraC-type_HTH"/>
</dbReference>
<dbReference type="SUPFAM" id="SSF46689">
    <property type="entry name" value="Homeodomain-like"/>
    <property type="match status" value="2"/>
</dbReference>
<dbReference type="InterPro" id="IPR018062">
    <property type="entry name" value="HTH_AraC-typ_CS"/>
</dbReference>
<dbReference type="InterPro" id="IPR037923">
    <property type="entry name" value="HTH-like"/>
</dbReference>
<dbReference type="InterPro" id="IPR014710">
    <property type="entry name" value="RmlC-like_jellyroll"/>
</dbReference>
<feature type="domain" description="HTH araC/xylS-type" evidence="4">
    <location>
        <begin position="201"/>
        <end position="299"/>
    </location>
</feature>
<evidence type="ECO:0000313" key="5">
    <source>
        <dbReference type="EMBL" id="MCK8485557.1"/>
    </source>
</evidence>
<dbReference type="SMART" id="SM00342">
    <property type="entry name" value="HTH_ARAC"/>
    <property type="match status" value="1"/>
</dbReference>
<evidence type="ECO:0000313" key="6">
    <source>
        <dbReference type="Proteomes" id="UP001139534"/>
    </source>
</evidence>
<evidence type="ECO:0000259" key="4">
    <source>
        <dbReference type="PROSITE" id="PS01124"/>
    </source>
</evidence>
<dbReference type="PRINTS" id="PR00032">
    <property type="entry name" value="HTHARAC"/>
</dbReference>
<sequence>MSIEPLPFIPSFRRANSVLNRTLSRIEKPDLTVQIHYWGFMPRHFDNTEHKHSFFEACFVLTGSGFYQEEHTEFPLQPGTLFLSRPGIQHRILSKKGLALCYVAFELEESACSELYAAAFGLLAKQGIPVLGEGADQTPGLLWRSLLSLFDSSTTGVNSPPPMQLSLAESLILSILSTHGPGFYQDTGSTDKKEEGASMVHQAELFIMDNLSEPLSLERVASHLHITTRHLTRLFRHYGHQSFVHYVQEQRVQKAKNLILNTDLQLKQIAALCGFESIHYFTRVFTSKLGVTPARFRRSQFTEGRYDSDL</sequence>
<dbReference type="PROSITE" id="PS00041">
    <property type="entry name" value="HTH_ARAC_FAMILY_1"/>
    <property type="match status" value="1"/>
</dbReference>
<gene>
    <name evidence="5" type="ORF">M0651_00025</name>
</gene>
<evidence type="ECO:0000256" key="2">
    <source>
        <dbReference type="ARBA" id="ARBA00023125"/>
    </source>
</evidence>
<dbReference type="InterPro" id="IPR018060">
    <property type="entry name" value="HTH_AraC"/>
</dbReference>
<comment type="caution">
    <text evidence="5">The sequence shown here is derived from an EMBL/GenBank/DDBJ whole genome shotgun (WGS) entry which is preliminary data.</text>
</comment>
<dbReference type="PANTHER" id="PTHR43280:SF28">
    <property type="entry name" value="HTH-TYPE TRANSCRIPTIONAL ACTIVATOR RHAS"/>
    <property type="match status" value="1"/>
</dbReference>
<evidence type="ECO:0000256" key="3">
    <source>
        <dbReference type="ARBA" id="ARBA00023163"/>
    </source>
</evidence>
<proteinExistence type="predicted"/>
<dbReference type="Gene3D" id="2.60.120.10">
    <property type="entry name" value="Jelly Rolls"/>
    <property type="match status" value="1"/>
</dbReference>
<dbReference type="Gene3D" id="1.10.10.60">
    <property type="entry name" value="Homeodomain-like"/>
    <property type="match status" value="2"/>
</dbReference>
<dbReference type="Pfam" id="PF12833">
    <property type="entry name" value="HTH_18"/>
    <property type="match status" value="1"/>
</dbReference>
<evidence type="ECO:0000256" key="1">
    <source>
        <dbReference type="ARBA" id="ARBA00023015"/>
    </source>
</evidence>
<reference evidence="5" key="1">
    <citation type="submission" date="2022-04" db="EMBL/GenBank/DDBJ databases">
        <authorList>
            <person name="Seo M.-J."/>
        </authorList>
    </citation>
    <scope>NUCLEOTIDE SEQUENCE</scope>
    <source>
        <strain evidence="5">MBLB2552</strain>
    </source>
</reference>
<dbReference type="SUPFAM" id="SSF51215">
    <property type="entry name" value="Regulatory protein AraC"/>
    <property type="match status" value="1"/>
</dbReference>
<organism evidence="5 6">
    <name type="scientific">Paenibacillus mellifer</name>
    <dbReference type="NCBI Taxonomy" id="2937794"/>
    <lineage>
        <taxon>Bacteria</taxon>
        <taxon>Bacillati</taxon>
        <taxon>Bacillota</taxon>
        <taxon>Bacilli</taxon>
        <taxon>Bacillales</taxon>
        <taxon>Paenibacillaceae</taxon>
        <taxon>Paenibacillus</taxon>
    </lineage>
</organism>
<dbReference type="PANTHER" id="PTHR43280">
    <property type="entry name" value="ARAC-FAMILY TRANSCRIPTIONAL REGULATOR"/>
    <property type="match status" value="1"/>
</dbReference>
<dbReference type="EMBL" id="JALPRK010000001">
    <property type="protein sequence ID" value="MCK8485557.1"/>
    <property type="molecule type" value="Genomic_DNA"/>
</dbReference>
<keyword evidence="1" id="KW-0805">Transcription regulation</keyword>
<dbReference type="InterPro" id="IPR003313">
    <property type="entry name" value="AraC-bd"/>
</dbReference>
<keyword evidence="2" id="KW-0238">DNA-binding</keyword>
<name>A0A9X1Y180_9BACL</name>
<dbReference type="GO" id="GO:0043565">
    <property type="term" value="F:sequence-specific DNA binding"/>
    <property type="evidence" value="ECO:0007669"/>
    <property type="project" value="InterPro"/>
</dbReference>
<dbReference type="GO" id="GO:0003700">
    <property type="term" value="F:DNA-binding transcription factor activity"/>
    <property type="evidence" value="ECO:0007669"/>
    <property type="project" value="InterPro"/>
</dbReference>